<evidence type="ECO:0000256" key="2">
    <source>
        <dbReference type="ARBA" id="ARBA00012425"/>
    </source>
</evidence>
<dbReference type="PANTHER" id="PTHR24056:SF254">
    <property type="entry name" value="CYCLIN-DEPENDENT KINASE 2"/>
    <property type="match status" value="1"/>
</dbReference>
<evidence type="ECO:0000259" key="12">
    <source>
        <dbReference type="PROSITE" id="PS50011"/>
    </source>
</evidence>
<dbReference type="CDD" id="cd07829">
    <property type="entry name" value="STKc_CDK_like"/>
    <property type="match status" value="1"/>
</dbReference>
<dbReference type="SMART" id="SM00220">
    <property type="entry name" value="S_TKc"/>
    <property type="match status" value="1"/>
</dbReference>
<comment type="catalytic activity">
    <reaction evidence="9">
        <text>L-seryl-[protein] + ATP = O-phospho-L-seryl-[protein] + ADP + H(+)</text>
        <dbReference type="Rhea" id="RHEA:17989"/>
        <dbReference type="Rhea" id="RHEA-COMP:9863"/>
        <dbReference type="Rhea" id="RHEA-COMP:11604"/>
        <dbReference type="ChEBI" id="CHEBI:15378"/>
        <dbReference type="ChEBI" id="CHEBI:29999"/>
        <dbReference type="ChEBI" id="CHEBI:30616"/>
        <dbReference type="ChEBI" id="CHEBI:83421"/>
        <dbReference type="ChEBI" id="CHEBI:456216"/>
        <dbReference type="EC" id="2.7.11.22"/>
    </reaction>
</comment>
<dbReference type="InterPro" id="IPR050108">
    <property type="entry name" value="CDK"/>
</dbReference>
<feature type="binding site" evidence="10">
    <location>
        <position position="37"/>
    </location>
    <ligand>
        <name>ATP</name>
        <dbReference type="ChEBI" id="CHEBI:30616"/>
    </ligand>
</feature>
<dbReference type="EMBL" id="JAPFFF010000003">
    <property type="protein sequence ID" value="KAK8894896.1"/>
    <property type="molecule type" value="Genomic_DNA"/>
</dbReference>
<dbReference type="InterPro" id="IPR017441">
    <property type="entry name" value="Protein_kinase_ATP_BS"/>
</dbReference>
<reference evidence="13 14" key="1">
    <citation type="submission" date="2024-04" db="EMBL/GenBank/DDBJ databases">
        <title>Tritrichomonas musculus Genome.</title>
        <authorList>
            <person name="Alves-Ferreira E."/>
            <person name="Grigg M."/>
            <person name="Lorenzi H."/>
            <person name="Galac M."/>
        </authorList>
    </citation>
    <scope>NUCLEOTIDE SEQUENCE [LARGE SCALE GENOMIC DNA]</scope>
    <source>
        <strain evidence="13 14">EAF2021</strain>
    </source>
</reference>
<evidence type="ECO:0000256" key="3">
    <source>
        <dbReference type="ARBA" id="ARBA00022527"/>
    </source>
</evidence>
<dbReference type="Gene3D" id="3.30.200.20">
    <property type="entry name" value="Phosphorylase Kinase, domain 1"/>
    <property type="match status" value="1"/>
</dbReference>
<keyword evidence="3 11" id="KW-0723">Serine/threonine-protein kinase</keyword>
<dbReference type="PROSITE" id="PS00108">
    <property type="entry name" value="PROTEIN_KINASE_ST"/>
    <property type="match status" value="1"/>
</dbReference>
<proteinExistence type="inferred from homology"/>
<evidence type="ECO:0000313" key="13">
    <source>
        <dbReference type="EMBL" id="KAK8894896.1"/>
    </source>
</evidence>
<dbReference type="Gene3D" id="1.10.510.10">
    <property type="entry name" value="Transferase(Phosphotransferase) domain 1"/>
    <property type="match status" value="1"/>
</dbReference>
<evidence type="ECO:0000256" key="10">
    <source>
        <dbReference type="PROSITE-ProRule" id="PRU10141"/>
    </source>
</evidence>
<comment type="caution">
    <text evidence="13">The sequence shown here is derived from an EMBL/GenBank/DDBJ whole genome shotgun (WGS) entry which is preliminary data.</text>
</comment>
<dbReference type="InterPro" id="IPR008271">
    <property type="entry name" value="Ser/Thr_kinase_AS"/>
</dbReference>
<comment type="catalytic activity">
    <reaction evidence="8">
        <text>L-threonyl-[protein] + ATP = O-phospho-L-threonyl-[protein] + ADP + H(+)</text>
        <dbReference type="Rhea" id="RHEA:46608"/>
        <dbReference type="Rhea" id="RHEA-COMP:11060"/>
        <dbReference type="Rhea" id="RHEA-COMP:11605"/>
        <dbReference type="ChEBI" id="CHEBI:15378"/>
        <dbReference type="ChEBI" id="CHEBI:30013"/>
        <dbReference type="ChEBI" id="CHEBI:30616"/>
        <dbReference type="ChEBI" id="CHEBI:61977"/>
        <dbReference type="ChEBI" id="CHEBI:456216"/>
        <dbReference type="EC" id="2.7.11.22"/>
    </reaction>
</comment>
<dbReference type="PROSITE" id="PS50011">
    <property type="entry name" value="PROTEIN_KINASE_DOM"/>
    <property type="match status" value="1"/>
</dbReference>
<gene>
    <name evidence="13" type="ORF">M9Y10_023337</name>
</gene>
<evidence type="ECO:0000256" key="11">
    <source>
        <dbReference type="RuleBase" id="RU000304"/>
    </source>
</evidence>
<dbReference type="Pfam" id="PF00069">
    <property type="entry name" value="Pkinase"/>
    <property type="match status" value="1"/>
</dbReference>
<dbReference type="Proteomes" id="UP001470230">
    <property type="component" value="Unassembled WGS sequence"/>
</dbReference>
<comment type="similarity">
    <text evidence="1">Belongs to the protein kinase superfamily. CMGC Ser/Thr protein kinase family. CDC2/CDKX subfamily.</text>
</comment>
<evidence type="ECO:0000256" key="9">
    <source>
        <dbReference type="ARBA" id="ARBA00048367"/>
    </source>
</evidence>
<evidence type="ECO:0000256" key="8">
    <source>
        <dbReference type="ARBA" id="ARBA00047811"/>
    </source>
</evidence>
<evidence type="ECO:0000256" key="6">
    <source>
        <dbReference type="ARBA" id="ARBA00022777"/>
    </source>
</evidence>
<keyword evidence="14" id="KW-1185">Reference proteome</keyword>
<dbReference type="InterPro" id="IPR011009">
    <property type="entry name" value="Kinase-like_dom_sf"/>
</dbReference>
<keyword evidence="4" id="KW-0808">Transferase</keyword>
<evidence type="ECO:0000256" key="7">
    <source>
        <dbReference type="ARBA" id="ARBA00022840"/>
    </source>
</evidence>
<sequence>MSSDSLRYRRESKLGEGTYGVVYKAIDTKNGETVALKKMKFDQEEDGIPPATLREMSILRSISHTNIVSLKDVIIQPGSLILIQEYLDCNLRQLLLKVKNPLDLSLIQSYSFQLLCGIFVLHTHRIIHRDIKPENLLLDKNGFLKICDFGLSRYFTLPLRQYSPDVVSEWYRAPELLFGSKSYELSIDVWSAGCIIAEMIRGAPLFQGDSDLDQIHKIFQVLGTPNEDSMPNYADLQKDFPGIAQYPRADLREILKTDDEFLIDLVSKILQYDPMKRLTAQDALKHPFFDTISPQIKKLCWPKELQ</sequence>
<evidence type="ECO:0000256" key="1">
    <source>
        <dbReference type="ARBA" id="ARBA00006485"/>
    </source>
</evidence>
<evidence type="ECO:0000313" key="14">
    <source>
        <dbReference type="Proteomes" id="UP001470230"/>
    </source>
</evidence>
<accession>A0ABR2KV33</accession>
<dbReference type="SUPFAM" id="SSF56112">
    <property type="entry name" value="Protein kinase-like (PK-like)"/>
    <property type="match status" value="1"/>
</dbReference>
<keyword evidence="7 10" id="KW-0067">ATP-binding</keyword>
<evidence type="ECO:0000256" key="5">
    <source>
        <dbReference type="ARBA" id="ARBA00022741"/>
    </source>
</evidence>
<evidence type="ECO:0000256" key="4">
    <source>
        <dbReference type="ARBA" id="ARBA00022679"/>
    </source>
</evidence>
<keyword evidence="5 10" id="KW-0547">Nucleotide-binding</keyword>
<organism evidence="13 14">
    <name type="scientific">Tritrichomonas musculus</name>
    <dbReference type="NCBI Taxonomy" id="1915356"/>
    <lineage>
        <taxon>Eukaryota</taxon>
        <taxon>Metamonada</taxon>
        <taxon>Parabasalia</taxon>
        <taxon>Tritrichomonadida</taxon>
        <taxon>Tritrichomonadidae</taxon>
        <taxon>Tritrichomonas</taxon>
    </lineage>
</organism>
<keyword evidence="6" id="KW-0418">Kinase</keyword>
<dbReference type="EC" id="2.7.11.22" evidence="2"/>
<dbReference type="PROSITE" id="PS00107">
    <property type="entry name" value="PROTEIN_KINASE_ATP"/>
    <property type="match status" value="1"/>
</dbReference>
<dbReference type="InterPro" id="IPR000719">
    <property type="entry name" value="Prot_kinase_dom"/>
</dbReference>
<dbReference type="PANTHER" id="PTHR24056">
    <property type="entry name" value="CELL DIVISION PROTEIN KINASE"/>
    <property type="match status" value="1"/>
</dbReference>
<name>A0ABR2KV33_9EUKA</name>
<feature type="domain" description="Protein kinase" evidence="12">
    <location>
        <begin position="8"/>
        <end position="289"/>
    </location>
</feature>
<protein>
    <recommendedName>
        <fullName evidence="2">cyclin-dependent kinase</fullName>
        <ecNumber evidence="2">2.7.11.22</ecNumber>
    </recommendedName>
</protein>